<name>A0A318S6N1_9DEIO</name>
<reference evidence="2 3" key="1">
    <citation type="submission" date="2018-06" db="EMBL/GenBank/DDBJ databases">
        <title>Genomic Encyclopedia of Type Strains, Phase IV (KMG-IV): sequencing the most valuable type-strain genomes for metagenomic binning, comparative biology and taxonomic classification.</title>
        <authorList>
            <person name="Goeker M."/>
        </authorList>
    </citation>
    <scope>NUCLEOTIDE SEQUENCE [LARGE SCALE GENOMIC DNA]</scope>
    <source>
        <strain evidence="2 3">DSM 18048</strain>
    </source>
</reference>
<dbReference type="InterPro" id="IPR018720">
    <property type="entry name" value="DUF2249"/>
</dbReference>
<evidence type="ECO:0000313" key="2">
    <source>
        <dbReference type="EMBL" id="PYE53873.1"/>
    </source>
</evidence>
<feature type="domain" description="DUF2249" evidence="1">
    <location>
        <begin position="12"/>
        <end position="81"/>
    </location>
</feature>
<comment type="caution">
    <text evidence="2">The sequence shown here is derived from an EMBL/GenBank/DDBJ whole genome shotgun (WGS) entry which is preliminary data.</text>
</comment>
<gene>
    <name evidence="2" type="ORF">DES52_107131</name>
</gene>
<dbReference type="AlphaFoldDB" id="A0A318S6N1"/>
<proteinExistence type="predicted"/>
<protein>
    <submittedName>
        <fullName evidence="2">Uncharacterized protein (DUF2249 family)</fullName>
    </submittedName>
</protein>
<dbReference type="EMBL" id="QJSX01000007">
    <property type="protein sequence ID" value="PYE53873.1"/>
    <property type="molecule type" value="Genomic_DNA"/>
</dbReference>
<dbReference type="OrthoDB" id="9798996at2"/>
<evidence type="ECO:0000313" key="3">
    <source>
        <dbReference type="Proteomes" id="UP000248326"/>
    </source>
</evidence>
<evidence type="ECO:0000259" key="1">
    <source>
        <dbReference type="Pfam" id="PF10006"/>
    </source>
</evidence>
<dbReference type="Proteomes" id="UP000248326">
    <property type="component" value="Unassembled WGS sequence"/>
</dbReference>
<organism evidence="2 3">
    <name type="scientific">Deinococcus yavapaiensis KR-236</name>
    <dbReference type="NCBI Taxonomy" id="694435"/>
    <lineage>
        <taxon>Bacteria</taxon>
        <taxon>Thermotogati</taxon>
        <taxon>Deinococcota</taxon>
        <taxon>Deinococci</taxon>
        <taxon>Deinococcales</taxon>
        <taxon>Deinococcaceae</taxon>
        <taxon>Deinococcus</taxon>
    </lineage>
</organism>
<dbReference type="Pfam" id="PF10006">
    <property type="entry name" value="DUF2249"/>
    <property type="match status" value="1"/>
</dbReference>
<keyword evidence="3" id="KW-1185">Reference proteome</keyword>
<accession>A0A318S6N1</accession>
<dbReference type="RefSeq" id="WP_110886779.1">
    <property type="nucleotide sequence ID" value="NZ_QJSX01000007.1"/>
</dbReference>
<sequence length="83" mass="9815">MNTPLDPKNNQVIDVRDIPRERRHPLILATFDDLPVGASVEVVNNHDPLPLHYQFQVERHGLFDWQYLQRGPDVWHVRIERIA</sequence>